<accession>A0ABS6KHP9</accession>
<dbReference type="Proteomes" id="UP000812982">
    <property type="component" value="Unassembled WGS sequence"/>
</dbReference>
<dbReference type="RefSeq" id="WP_217155064.1">
    <property type="nucleotide sequence ID" value="NZ_VOMB01000005.1"/>
</dbReference>
<protein>
    <recommendedName>
        <fullName evidence="3">DUF1579 domain-containing protein</fullName>
    </recommendedName>
</protein>
<comment type="caution">
    <text evidence="1">The sequence shown here is derived from an EMBL/GenBank/DDBJ whole genome shotgun (WGS) entry which is preliminary data.</text>
</comment>
<name>A0ABS6KHP9_9MYCO</name>
<keyword evidence="2" id="KW-1185">Reference proteome</keyword>
<gene>
    <name evidence="1" type="ORF">FR943_04145</name>
</gene>
<organism evidence="1 2">
    <name type="scientific">[Mycobacterium] fortunisiensis</name>
    <dbReference type="NCBI Taxonomy" id="2600579"/>
    <lineage>
        <taxon>Bacteria</taxon>
        <taxon>Bacillati</taxon>
        <taxon>Actinomycetota</taxon>
        <taxon>Actinomycetes</taxon>
        <taxon>Mycobacteriales</taxon>
        <taxon>Mycobacteriaceae</taxon>
        <taxon>Mycolicibacterium</taxon>
    </lineage>
</organism>
<evidence type="ECO:0000313" key="1">
    <source>
        <dbReference type="EMBL" id="MBU9763039.1"/>
    </source>
</evidence>
<sequence length="156" mass="17058">MSQRHEAAAPSNPVPTTAALIGAWRTEGEVFGEDGRSVAATVVGSDVYEELGPTVVHHVDVEIGGERTRALEIFEPYDAELGGFPTRSYDDRGGVETSTAVVQDGLWTFHAGPASATLEVAEDGRSMHARWEVTDAEGRRRTWMELRFTRQQVTDV</sequence>
<evidence type="ECO:0000313" key="2">
    <source>
        <dbReference type="Proteomes" id="UP000812982"/>
    </source>
</evidence>
<reference evidence="1 2" key="1">
    <citation type="journal article" date="2021" name="Sci. Rep.">
        <title>Phenotypic and genomic hallmarks of a novel, potentially pathogenic rapidly growing Mycobacterium species related to the Mycobacterium fortuitum complex.</title>
        <authorList>
            <person name="Gharbi R."/>
            <person name="Khanna V."/>
            <person name="Frigui W."/>
            <person name="Mhenni B."/>
            <person name="Brosch R."/>
            <person name="Mardassi H."/>
        </authorList>
    </citation>
    <scope>NUCLEOTIDE SEQUENCE [LARGE SCALE GENOMIC DNA]</scope>
    <source>
        <strain evidence="1 2">TNTM28</strain>
    </source>
</reference>
<proteinExistence type="predicted"/>
<dbReference type="EMBL" id="VOMB01000005">
    <property type="protein sequence ID" value="MBU9763039.1"/>
    <property type="molecule type" value="Genomic_DNA"/>
</dbReference>
<evidence type="ECO:0008006" key="3">
    <source>
        <dbReference type="Google" id="ProtNLM"/>
    </source>
</evidence>